<protein>
    <submittedName>
        <fullName evidence="2">DUF6177 family protein</fullName>
    </submittedName>
</protein>
<evidence type="ECO:0000313" key="3">
    <source>
        <dbReference type="Proteomes" id="UP001552527"/>
    </source>
</evidence>
<comment type="caution">
    <text evidence="2">The sequence shown here is derived from an EMBL/GenBank/DDBJ whole genome shotgun (WGS) entry which is preliminary data.</text>
</comment>
<dbReference type="InterPro" id="IPR046175">
    <property type="entry name" value="DUF6177"/>
</dbReference>
<dbReference type="EMBL" id="JBFATE010000007">
    <property type="protein sequence ID" value="MEV5247199.1"/>
    <property type="molecule type" value="Genomic_DNA"/>
</dbReference>
<reference evidence="2 3" key="1">
    <citation type="submission" date="2024-06" db="EMBL/GenBank/DDBJ databases">
        <title>The Natural Products Discovery Center: Release of the First 8490 Sequenced Strains for Exploring Actinobacteria Biosynthetic Diversity.</title>
        <authorList>
            <person name="Kalkreuter E."/>
            <person name="Kautsar S.A."/>
            <person name="Yang D."/>
            <person name="Bader C.D."/>
            <person name="Teijaro C.N."/>
            <person name="Fluegel L."/>
            <person name="Davis C.M."/>
            <person name="Simpson J.R."/>
            <person name="Lauterbach L."/>
            <person name="Steele A.D."/>
            <person name="Gui C."/>
            <person name="Meng S."/>
            <person name="Li G."/>
            <person name="Viehrig K."/>
            <person name="Ye F."/>
            <person name="Su P."/>
            <person name="Kiefer A.F."/>
            <person name="Nichols A."/>
            <person name="Cepeda A.J."/>
            <person name="Yan W."/>
            <person name="Fan B."/>
            <person name="Jiang Y."/>
            <person name="Adhikari A."/>
            <person name="Zheng C.-J."/>
            <person name="Schuster L."/>
            <person name="Cowan T.M."/>
            <person name="Smanski M.J."/>
            <person name="Chevrette M.G."/>
            <person name="De Carvalho L.P.S."/>
            <person name="Shen B."/>
        </authorList>
    </citation>
    <scope>NUCLEOTIDE SEQUENCE [LARGE SCALE GENOMIC DNA]</scope>
    <source>
        <strain evidence="2 3">NPDC052768</strain>
    </source>
</reference>
<evidence type="ECO:0000256" key="1">
    <source>
        <dbReference type="SAM" id="MobiDB-lite"/>
    </source>
</evidence>
<gene>
    <name evidence="2" type="ORF">AB0K95_18295</name>
</gene>
<keyword evidence="3" id="KW-1185">Reference proteome</keyword>
<proteinExistence type="predicted"/>
<accession>A0ABV3JJZ8</accession>
<organism evidence="2 3">
    <name type="scientific">Streptomyces werraensis</name>
    <dbReference type="NCBI Taxonomy" id="68284"/>
    <lineage>
        <taxon>Bacteria</taxon>
        <taxon>Bacillati</taxon>
        <taxon>Actinomycetota</taxon>
        <taxon>Actinomycetes</taxon>
        <taxon>Kitasatosporales</taxon>
        <taxon>Streptomycetaceae</taxon>
        <taxon>Streptomyces</taxon>
    </lineage>
</organism>
<name>A0ABV3JJZ8_9ACTN</name>
<evidence type="ECO:0000313" key="2">
    <source>
        <dbReference type="EMBL" id="MEV5247199.1"/>
    </source>
</evidence>
<dbReference type="Proteomes" id="UP001552527">
    <property type="component" value="Unassembled WGS sequence"/>
</dbReference>
<feature type="region of interest" description="Disordered" evidence="1">
    <location>
        <begin position="1"/>
        <end position="33"/>
    </location>
</feature>
<dbReference type="Pfam" id="PF19674">
    <property type="entry name" value="DUF6177"/>
    <property type="match status" value="1"/>
</dbReference>
<dbReference type="RefSeq" id="WP_364023049.1">
    <property type="nucleotide sequence ID" value="NZ_JBFATD010000007.1"/>
</dbReference>
<sequence>MRDIGLTHARRPPVGIRPVPLGPSSEPALHYPLGDGSDPSALVALRHLAAHLRTGVPRADG</sequence>